<evidence type="ECO:0000313" key="2">
    <source>
        <dbReference type="Proteomes" id="UP000637383"/>
    </source>
</evidence>
<dbReference type="Proteomes" id="UP000637383">
    <property type="component" value="Unassembled WGS sequence"/>
</dbReference>
<accession>A0ABR8KAX0</accession>
<evidence type="ECO:0000313" key="1">
    <source>
        <dbReference type="EMBL" id="MBD2735989.1"/>
    </source>
</evidence>
<keyword evidence="2" id="KW-1185">Reference proteome</keyword>
<protein>
    <submittedName>
        <fullName evidence="1">Uncharacterized protein</fullName>
    </submittedName>
</protein>
<dbReference type="RefSeq" id="WP_190956641.1">
    <property type="nucleotide sequence ID" value="NZ_JACJTU010000017.1"/>
</dbReference>
<name>A0ABR8KAX0_9NOSO</name>
<sequence length="76" mass="9449">MSKNLPYIIPSPPPQIDEAFAAYQTTHQFYHEIQTRAEFRRYCEWYYSTAERNRQDLQKMRGELNIFQWFRRRSIK</sequence>
<dbReference type="EMBL" id="JACJTU010000017">
    <property type="protein sequence ID" value="MBD2735989.1"/>
    <property type="molecule type" value="Genomic_DNA"/>
</dbReference>
<gene>
    <name evidence="1" type="ORF">H6H03_19180</name>
</gene>
<comment type="caution">
    <text evidence="1">The sequence shown here is derived from an EMBL/GenBank/DDBJ whole genome shotgun (WGS) entry which is preliminary data.</text>
</comment>
<organism evidence="1 2">
    <name type="scientific">Nostoc paludosum FACHB-159</name>
    <dbReference type="NCBI Taxonomy" id="2692908"/>
    <lineage>
        <taxon>Bacteria</taxon>
        <taxon>Bacillati</taxon>
        <taxon>Cyanobacteriota</taxon>
        <taxon>Cyanophyceae</taxon>
        <taxon>Nostocales</taxon>
        <taxon>Nostocaceae</taxon>
        <taxon>Nostoc</taxon>
    </lineage>
</organism>
<proteinExistence type="predicted"/>
<reference evidence="1 2" key="1">
    <citation type="journal article" date="2020" name="ISME J.">
        <title>Comparative genomics reveals insights into cyanobacterial evolution and habitat adaptation.</title>
        <authorList>
            <person name="Chen M.Y."/>
            <person name="Teng W.K."/>
            <person name="Zhao L."/>
            <person name="Hu C.X."/>
            <person name="Zhou Y.K."/>
            <person name="Han B.P."/>
            <person name="Song L.R."/>
            <person name="Shu W.S."/>
        </authorList>
    </citation>
    <scope>NUCLEOTIDE SEQUENCE [LARGE SCALE GENOMIC DNA]</scope>
    <source>
        <strain evidence="1 2">FACHB-159</strain>
    </source>
</reference>